<sequence length="420" mass="49089">MKVLQDFLVISIQLGILMTLWNKFSLGEKNSFIKNLLIIIVAAMVYSITGLYYENNYIFYFISVIFLVKFIYNQSLIKTSLEFVVFICVNIIFEMLILIFMKLMGITYFNNFTFNLSCTLTEFILIMFICKSVLNKERLYDFKLHSGIAIYFIVNLAFCIGACKLVWKYEENLIMDNLYIVVIGLLIIVGVNLYLYNYISKVSEKKKILEVQNKYNNILKDMMNDVRRQQHELKNYINTINGIIDVSSIDTVKDKLKNYIGHSRNLNKDIEDIVYIDNTIIKAIIYNKLCEAEKMNINFTFNINNSLLEDKINDYEISDILSNLLNNAFEEVSKGDKSDKNVSINIFAEKNKSIIEVRNICKNIQTNTINNIFKLGFSTKKDKNRGYGLYNVKKIVERNNGSIKVYLEDNYIVFRIEFNN</sequence>
<name>A0ABT4DDS3_9CLOT</name>
<dbReference type="SUPFAM" id="SSF55874">
    <property type="entry name" value="ATPase domain of HSP90 chaperone/DNA topoisomerase II/histidine kinase"/>
    <property type="match status" value="1"/>
</dbReference>
<feature type="transmembrane region" description="Helical" evidence="3">
    <location>
        <begin position="179"/>
        <end position="199"/>
    </location>
</feature>
<reference evidence="5" key="1">
    <citation type="submission" date="2022-12" db="EMBL/GenBank/DDBJ databases">
        <title>Clostridium sp. nov., isolated from industrial wastewater.</title>
        <authorList>
            <person name="Jiayan W."/>
        </authorList>
    </citation>
    <scope>NUCLEOTIDE SEQUENCE</scope>
    <source>
        <strain evidence="5">ZC22-4</strain>
    </source>
</reference>
<feature type="transmembrane region" description="Helical" evidence="3">
    <location>
        <begin position="112"/>
        <end position="134"/>
    </location>
</feature>
<dbReference type="PROSITE" id="PS50109">
    <property type="entry name" value="HIS_KIN"/>
    <property type="match status" value="1"/>
</dbReference>
<dbReference type="RefSeq" id="WP_268062897.1">
    <property type="nucleotide sequence ID" value="NZ_JAPQFJ010000029.1"/>
</dbReference>
<dbReference type="InterPro" id="IPR003594">
    <property type="entry name" value="HATPase_dom"/>
</dbReference>
<dbReference type="PANTHER" id="PTHR40448:SF1">
    <property type="entry name" value="TWO-COMPONENT SENSOR HISTIDINE KINASE"/>
    <property type="match status" value="1"/>
</dbReference>
<feature type="transmembrane region" description="Helical" evidence="3">
    <location>
        <begin position="83"/>
        <end position="106"/>
    </location>
</feature>
<organism evidence="5 6">
    <name type="scientific">Clostridium brassicae</name>
    <dbReference type="NCBI Taxonomy" id="2999072"/>
    <lineage>
        <taxon>Bacteria</taxon>
        <taxon>Bacillati</taxon>
        <taxon>Bacillota</taxon>
        <taxon>Clostridia</taxon>
        <taxon>Eubacteriales</taxon>
        <taxon>Clostridiaceae</taxon>
        <taxon>Clostridium</taxon>
    </lineage>
</organism>
<evidence type="ECO:0000256" key="1">
    <source>
        <dbReference type="ARBA" id="ARBA00022777"/>
    </source>
</evidence>
<keyword evidence="3" id="KW-0812">Transmembrane</keyword>
<dbReference type="EMBL" id="JAPQFJ010000029">
    <property type="protein sequence ID" value="MCY6960460.1"/>
    <property type="molecule type" value="Genomic_DNA"/>
</dbReference>
<dbReference type="Gene3D" id="3.30.565.10">
    <property type="entry name" value="Histidine kinase-like ATPase, C-terminal domain"/>
    <property type="match status" value="1"/>
</dbReference>
<keyword evidence="3" id="KW-1133">Transmembrane helix</keyword>
<evidence type="ECO:0000313" key="5">
    <source>
        <dbReference type="EMBL" id="MCY6960460.1"/>
    </source>
</evidence>
<dbReference type="SMART" id="SM00387">
    <property type="entry name" value="HATPase_c"/>
    <property type="match status" value="1"/>
</dbReference>
<keyword evidence="1" id="KW-0808">Transferase</keyword>
<dbReference type="PANTHER" id="PTHR40448">
    <property type="entry name" value="TWO-COMPONENT SENSOR HISTIDINE KINASE"/>
    <property type="match status" value="1"/>
</dbReference>
<evidence type="ECO:0000259" key="4">
    <source>
        <dbReference type="PROSITE" id="PS50109"/>
    </source>
</evidence>
<comment type="caution">
    <text evidence="5">The sequence shown here is derived from an EMBL/GenBank/DDBJ whole genome shotgun (WGS) entry which is preliminary data.</text>
</comment>
<evidence type="ECO:0000313" key="6">
    <source>
        <dbReference type="Proteomes" id="UP001144612"/>
    </source>
</evidence>
<dbReference type="Pfam" id="PF14501">
    <property type="entry name" value="HATPase_c_5"/>
    <property type="match status" value="1"/>
</dbReference>
<protein>
    <submittedName>
        <fullName evidence="5">GHKL domain-containing protein</fullName>
    </submittedName>
</protein>
<proteinExistence type="predicted"/>
<evidence type="ECO:0000256" key="3">
    <source>
        <dbReference type="SAM" id="Phobius"/>
    </source>
</evidence>
<accession>A0ABT4DDS3</accession>
<evidence type="ECO:0000256" key="2">
    <source>
        <dbReference type="ARBA" id="ARBA00023012"/>
    </source>
</evidence>
<gene>
    <name evidence="5" type="ORF">OW729_17820</name>
</gene>
<keyword evidence="6" id="KW-1185">Reference proteome</keyword>
<keyword evidence="1" id="KW-0418">Kinase</keyword>
<dbReference type="Proteomes" id="UP001144612">
    <property type="component" value="Unassembled WGS sequence"/>
</dbReference>
<keyword evidence="2" id="KW-0902">Two-component regulatory system</keyword>
<feature type="domain" description="Histidine kinase" evidence="4">
    <location>
        <begin position="228"/>
        <end position="420"/>
    </location>
</feature>
<dbReference type="InterPro" id="IPR005467">
    <property type="entry name" value="His_kinase_dom"/>
</dbReference>
<feature type="transmembrane region" description="Helical" evidence="3">
    <location>
        <begin position="36"/>
        <end position="53"/>
    </location>
</feature>
<feature type="transmembrane region" description="Helical" evidence="3">
    <location>
        <begin position="6"/>
        <end position="24"/>
    </location>
</feature>
<feature type="transmembrane region" description="Helical" evidence="3">
    <location>
        <begin position="146"/>
        <end position="167"/>
    </location>
</feature>
<keyword evidence="3" id="KW-0472">Membrane</keyword>
<feature type="transmembrane region" description="Helical" evidence="3">
    <location>
        <begin position="59"/>
        <end position="76"/>
    </location>
</feature>
<dbReference type="InterPro" id="IPR032834">
    <property type="entry name" value="NatK-like_C"/>
</dbReference>
<dbReference type="InterPro" id="IPR036890">
    <property type="entry name" value="HATPase_C_sf"/>
</dbReference>